<feature type="transmembrane region" description="Helical" evidence="1">
    <location>
        <begin position="57"/>
        <end position="76"/>
    </location>
</feature>
<organism evidence="2">
    <name type="scientific">Spodoptera frugiperda</name>
    <name type="common">Fall armyworm</name>
    <dbReference type="NCBI Taxonomy" id="7108"/>
    <lineage>
        <taxon>Eukaryota</taxon>
        <taxon>Metazoa</taxon>
        <taxon>Ecdysozoa</taxon>
        <taxon>Arthropoda</taxon>
        <taxon>Hexapoda</taxon>
        <taxon>Insecta</taxon>
        <taxon>Pterygota</taxon>
        <taxon>Neoptera</taxon>
        <taxon>Endopterygota</taxon>
        <taxon>Lepidoptera</taxon>
        <taxon>Glossata</taxon>
        <taxon>Ditrysia</taxon>
        <taxon>Noctuoidea</taxon>
        <taxon>Noctuidae</taxon>
        <taxon>Amphipyrinae</taxon>
        <taxon>Spodoptera</taxon>
    </lineage>
</organism>
<keyword evidence="1" id="KW-0472">Membrane</keyword>
<protein>
    <submittedName>
        <fullName evidence="2">SFRICE_028586</fullName>
    </submittedName>
</protein>
<sequence>MLCYIAVDVFGFHQSYLLVRRKSLALVERTQLSYVFYMERCVLWMVFLQSIHRIQKLRIFFVQLLCSGIFITYLTRTVKNKALSKR</sequence>
<reference evidence="2" key="1">
    <citation type="submission" date="2016-07" db="EMBL/GenBank/DDBJ databases">
        <authorList>
            <person name="Bretaudeau A."/>
        </authorList>
    </citation>
    <scope>NUCLEOTIDE SEQUENCE</scope>
    <source>
        <strain evidence="2">Rice</strain>
        <tissue evidence="2">Whole body</tissue>
    </source>
</reference>
<accession>A0A2H1VNN3</accession>
<name>A0A2H1VNN3_SPOFR</name>
<gene>
    <name evidence="2" type="ORF">SFRICE_028586</name>
</gene>
<evidence type="ECO:0000313" key="2">
    <source>
        <dbReference type="EMBL" id="SOQ42449.1"/>
    </source>
</evidence>
<proteinExistence type="predicted"/>
<evidence type="ECO:0000256" key="1">
    <source>
        <dbReference type="SAM" id="Phobius"/>
    </source>
</evidence>
<dbReference type="EMBL" id="ODYU01003540">
    <property type="protein sequence ID" value="SOQ42449.1"/>
    <property type="molecule type" value="Genomic_DNA"/>
</dbReference>
<keyword evidence="1" id="KW-1133">Transmembrane helix</keyword>
<keyword evidence="1" id="KW-0812">Transmembrane</keyword>
<dbReference type="AlphaFoldDB" id="A0A2H1VNN3"/>